<dbReference type="GO" id="GO:0140664">
    <property type="term" value="F:ATP-dependent DNA damage sensor activity"/>
    <property type="evidence" value="ECO:0007669"/>
    <property type="project" value="InterPro"/>
</dbReference>
<dbReference type="GO" id="GO:0000725">
    <property type="term" value="P:recombinational repair"/>
    <property type="evidence" value="ECO:0007669"/>
    <property type="project" value="TreeGrafter"/>
</dbReference>
<evidence type="ECO:0000313" key="3">
    <source>
        <dbReference type="EMBL" id="ERK60507.1"/>
    </source>
</evidence>
<dbReference type="GO" id="GO:0003677">
    <property type="term" value="F:DNA binding"/>
    <property type="evidence" value="ECO:0007669"/>
    <property type="project" value="InterPro"/>
</dbReference>
<reference evidence="3 4" key="1">
    <citation type="submission" date="2013-08" db="EMBL/GenBank/DDBJ databases">
        <authorList>
            <person name="Weinstock G."/>
            <person name="Sodergren E."/>
            <person name="Wylie T."/>
            <person name="Fulton L."/>
            <person name="Fulton R."/>
            <person name="Fronick C."/>
            <person name="O'Laughlin M."/>
            <person name="Godfrey J."/>
            <person name="Miner T."/>
            <person name="Herter B."/>
            <person name="Appelbaum E."/>
            <person name="Cordes M."/>
            <person name="Lek S."/>
            <person name="Wollam A."/>
            <person name="Pepin K.H."/>
            <person name="Palsikar V.B."/>
            <person name="Mitreva M."/>
            <person name="Wilson R.K."/>
        </authorList>
    </citation>
    <scope>NUCLEOTIDE SEQUENCE [LARGE SCALE GENOMIC DNA]</scope>
    <source>
        <strain evidence="3 4">ATCC 700627</strain>
    </source>
</reference>
<keyword evidence="1" id="KW-0479">Metal-binding</keyword>
<dbReference type="InterPro" id="IPR027417">
    <property type="entry name" value="P-loop_NTPase"/>
</dbReference>
<gene>
    <name evidence="3" type="ORF">HMPREF1983_00114</name>
</gene>
<dbReference type="InterPro" id="IPR041166">
    <property type="entry name" value="Rubredoxin_2"/>
</dbReference>
<feature type="domain" description="RecA family profile 1" evidence="2">
    <location>
        <begin position="70"/>
        <end position="173"/>
    </location>
</feature>
<dbReference type="GO" id="GO:0005524">
    <property type="term" value="F:ATP binding"/>
    <property type="evidence" value="ECO:0007669"/>
    <property type="project" value="InterPro"/>
</dbReference>
<dbReference type="SUPFAM" id="SSF52540">
    <property type="entry name" value="P-loop containing nucleoside triphosphate hydrolases"/>
    <property type="match status" value="1"/>
</dbReference>
<dbReference type="PANTHER" id="PTHR32472:SF10">
    <property type="entry name" value="DNA REPAIR PROTEIN RADA-LIKE PROTEIN"/>
    <property type="match status" value="1"/>
</dbReference>
<dbReference type="PROSITE" id="PS50162">
    <property type="entry name" value="RECA_2"/>
    <property type="match status" value="1"/>
</dbReference>
<dbReference type="PRINTS" id="PR01874">
    <property type="entry name" value="DNAREPAIRADA"/>
</dbReference>
<dbReference type="Pfam" id="PF18073">
    <property type="entry name" value="Zn_ribbon_LapB"/>
    <property type="match status" value="1"/>
</dbReference>
<dbReference type="EMBL" id="AWVP01000006">
    <property type="protein sequence ID" value="ERK60507.1"/>
    <property type="molecule type" value="Genomic_DNA"/>
</dbReference>
<dbReference type="GO" id="GO:0005829">
    <property type="term" value="C:cytosol"/>
    <property type="evidence" value="ECO:0007669"/>
    <property type="project" value="TreeGrafter"/>
</dbReference>
<dbReference type="InterPro" id="IPR020588">
    <property type="entry name" value="RecA_ATP-bd"/>
</dbReference>
<accession>U2SCR3</accession>
<dbReference type="Proteomes" id="UP000016637">
    <property type="component" value="Unassembled WGS sequence"/>
</dbReference>
<sequence>MAKINVKYECNACGYQSLKYLGKCPKCSKWGSLEEVVESKVKSKHAEYRTEETKVQRVEAGKLKTVSTKDVPRTLTDSGELNRVLGGGVVGGSLVLLGGDPGIGKSTLLLQISAYLAKEHNVLYVTGEESVRQVKIRADRLKNNTDELYVYAQTDLNLIYQVVKKNKTSVFSY</sequence>
<evidence type="ECO:0000313" key="4">
    <source>
        <dbReference type="Proteomes" id="UP000016637"/>
    </source>
</evidence>
<organism evidence="3 4">
    <name type="scientific">Gemella bergeri ATCC 700627</name>
    <dbReference type="NCBI Taxonomy" id="1321820"/>
    <lineage>
        <taxon>Bacteria</taxon>
        <taxon>Bacillati</taxon>
        <taxon>Bacillota</taxon>
        <taxon>Bacilli</taxon>
        <taxon>Bacillales</taxon>
        <taxon>Gemellaceae</taxon>
        <taxon>Gemella</taxon>
    </lineage>
</organism>
<keyword evidence="4" id="KW-1185">Reference proteome</keyword>
<dbReference type="PANTHER" id="PTHR32472">
    <property type="entry name" value="DNA REPAIR PROTEIN RADA"/>
    <property type="match status" value="1"/>
</dbReference>
<name>U2SCR3_9BACL</name>
<dbReference type="PATRIC" id="fig|1321820.3.peg.113"/>
<comment type="caution">
    <text evidence="3">The sequence shown here is derived from an EMBL/GenBank/DDBJ whole genome shotgun (WGS) entry which is preliminary data.</text>
</comment>
<evidence type="ECO:0000259" key="2">
    <source>
        <dbReference type="PROSITE" id="PS50162"/>
    </source>
</evidence>
<evidence type="ECO:0000256" key="1">
    <source>
        <dbReference type="ARBA" id="ARBA00022723"/>
    </source>
</evidence>
<dbReference type="AlphaFoldDB" id="U2SCR3"/>
<dbReference type="Pfam" id="PF13481">
    <property type="entry name" value="AAA_25"/>
    <property type="match status" value="1"/>
</dbReference>
<dbReference type="HOGENOM" id="CLU_018264_1_1_9"/>
<dbReference type="eggNOG" id="COG1066">
    <property type="taxonomic scope" value="Bacteria"/>
</dbReference>
<protein>
    <recommendedName>
        <fullName evidence="2">RecA family profile 1 domain-containing protein</fullName>
    </recommendedName>
</protein>
<dbReference type="GO" id="GO:0046872">
    <property type="term" value="F:metal ion binding"/>
    <property type="evidence" value="ECO:0007669"/>
    <property type="project" value="UniProtKB-KW"/>
</dbReference>
<proteinExistence type="predicted"/>
<dbReference type="Gene3D" id="3.40.50.300">
    <property type="entry name" value="P-loop containing nucleotide triphosphate hydrolases"/>
    <property type="match status" value="1"/>
</dbReference>